<keyword evidence="3" id="KW-1185">Reference proteome</keyword>
<accession>A0A3A8AQQ6</accession>
<organism evidence="2 3">
    <name type="scientific">Oceaniradius stylonematis</name>
    <dbReference type="NCBI Taxonomy" id="2184161"/>
    <lineage>
        <taxon>Bacteria</taxon>
        <taxon>Pseudomonadati</taxon>
        <taxon>Pseudomonadota</taxon>
        <taxon>Alphaproteobacteria</taxon>
        <taxon>Hyphomicrobiales</taxon>
        <taxon>Ahrensiaceae</taxon>
        <taxon>Oceaniradius</taxon>
    </lineage>
</organism>
<dbReference type="AlphaFoldDB" id="A0A3A8AQQ6"/>
<proteinExistence type="predicted"/>
<feature type="transmembrane region" description="Helical" evidence="1">
    <location>
        <begin position="131"/>
        <end position="151"/>
    </location>
</feature>
<protein>
    <recommendedName>
        <fullName evidence="4">DUF998 domain-containing protein</fullName>
    </recommendedName>
</protein>
<feature type="transmembrane region" description="Helical" evidence="1">
    <location>
        <begin position="22"/>
        <end position="42"/>
    </location>
</feature>
<evidence type="ECO:0000313" key="2">
    <source>
        <dbReference type="EMBL" id="RKF08233.1"/>
    </source>
</evidence>
<feature type="transmembrane region" description="Helical" evidence="1">
    <location>
        <begin position="158"/>
        <end position="177"/>
    </location>
</feature>
<dbReference type="Proteomes" id="UP000246132">
    <property type="component" value="Unassembled WGS sequence"/>
</dbReference>
<comment type="caution">
    <text evidence="2">The sequence shown here is derived from an EMBL/GenBank/DDBJ whole genome shotgun (WGS) entry which is preliminary data.</text>
</comment>
<feature type="transmembrane region" description="Helical" evidence="1">
    <location>
        <begin position="65"/>
        <end position="91"/>
    </location>
</feature>
<feature type="transmembrane region" description="Helical" evidence="1">
    <location>
        <begin position="197"/>
        <end position="215"/>
    </location>
</feature>
<sequence>MPNGAVLPSIGDHGMTTHDWRLYLPVAAAAGLALVAAMQPLVDPRLLFLDPMIAGVVSGDCCRSWYGFMSTLGVLMWVATGAVALFAAMLLRRIDRGSGAWMPLLFAGLISLFFGIDDVYLVHENAAPKLGVPQIAVLLGYVSMAMAYMVLSWRRILAFNPVLFLLAGGLLAMSLAFDVFGIEGSVATIVWEDGAKFAGIAAWASYHLGFAARALRTAMSAPARAGQPVARPFEPASSASRVYRTS</sequence>
<keyword evidence="1" id="KW-1133">Transmembrane helix</keyword>
<feature type="transmembrane region" description="Helical" evidence="1">
    <location>
        <begin position="98"/>
        <end position="116"/>
    </location>
</feature>
<keyword evidence="1" id="KW-0812">Transmembrane</keyword>
<evidence type="ECO:0000313" key="3">
    <source>
        <dbReference type="Proteomes" id="UP000246132"/>
    </source>
</evidence>
<evidence type="ECO:0008006" key="4">
    <source>
        <dbReference type="Google" id="ProtNLM"/>
    </source>
</evidence>
<reference evidence="2 3" key="1">
    <citation type="journal article" date="2018" name="Int. J. Syst. Bacteriol.">
        <title>Oceaniradius stylonemae gen. nov., sp. nov., isolated from a red alga, Stylonema cornu-cervi.</title>
        <authorList>
            <person name="Jeong S."/>
        </authorList>
    </citation>
    <scope>NUCLEOTIDE SEQUENCE [LARGE SCALE GENOMIC DNA]</scope>
    <source>
        <strain evidence="2 3">StC1</strain>
    </source>
</reference>
<name>A0A3A8AQQ6_9HYPH</name>
<evidence type="ECO:0000256" key="1">
    <source>
        <dbReference type="SAM" id="Phobius"/>
    </source>
</evidence>
<keyword evidence="1" id="KW-0472">Membrane</keyword>
<gene>
    <name evidence="2" type="ORF">DEM25_002750</name>
</gene>
<dbReference type="EMBL" id="QFWV02000002">
    <property type="protein sequence ID" value="RKF08233.1"/>
    <property type="molecule type" value="Genomic_DNA"/>
</dbReference>